<keyword evidence="2" id="KW-0479">Metal-binding</keyword>
<dbReference type="Proteomes" id="UP000256970">
    <property type="component" value="Unassembled WGS sequence"/>
</dbReference>
<evidence type="ECO:0000259" key="9">
    <source>
        <dbReference type="PROSITE" id="PS50089"/>
    </source>
</evidence>
<evidence type="ECO:0000256" key="1">
    <source>
        <dbReference type="ARBA" id="ARBA00022679"/>
    </source>
</evidence>
<keyword evidence="5" id="KW-0862">Zinc</keyword>
<keyword evidence="8" id="KW-0472">Membrane</keyword>
<dbReference type="AlphaFoldDB" id="A0A383WD46"/>
<dbReference type="EMBL" id="FNXT01001235">
    <property type="protein sequence ID" value="SZX75555.1"/>
    <property type="molecule type" value="Genomic_DNA"/>
</dbReference>
<dbReference type="InterPro" id="IPR001841">
    <property type="entry name" value="Znf_RING"/>
</dbReference>
<evidence type="ECO:0000313" key="10">
    <source>
        <dbReference type="EMBL" id="SZX75555.1"/>
    </source>
</evidence>
<evidence type="ECO:0000313" key="11">
    <source>
        <dbReference type="Proteomes" id="UP000256970"/>
    </source>
</evidence>
<dbReference type="GO" id="GO:0000151">
    <property type="term" value="C:ubiquitin ligase complex"/>
    <property type="evidence" value="ECO:0007669"/>
    <property type="project" value="TreeGrafter"/>
</dbReference>
<feature type="domain" description="RING-type" evidence="9">
    <location>
        <begin position="339"/>
        <end position="385"/>
    </location>
</feature>
<feature type="region of interest" description="Disordered" evidence="7">
    <location>
        <begin position="613"/>
        <end position="648"/>
    </location>
</feature>
<keyword evidence="8" id="KW-0812">Transmembrane</keyword>
<keyword evidence="8" id="KW-1133">Transmembrane helix</keyword>
<feature type="compositionally biased region" description="Basic residues" evidence="7">
    <location>
        <begin position="756"/>
        <end position="767"/>
    </location>
</feature>
<dbReference type="Gene3D" id="3.30.40.10">
    <property type="entry name" value="Zinc/RING finger domain, C3HC4 (zinc finger)"/>
    <property type="match status" value="1"/>
</dbReference>
<keyword evidence="1" id="KW-0808">Transferase</keyword>
<evidence type="ECO:0000256" key="8">
    <source>
        <dbReference type="SAM" id="Phobius"/>
    </source>
</evidence>
<feature type="region of interest" description="Disordered" evidence="7">
    <location>
        <begin position="926"/>
        <end position="945"/>
    </location>
</feature>
<dbReference type="SUPFAM" id="SSF57850">
    <property type="entry name" value="RING/U-box"/>
    <property type="match status" value="1"/>
</dbReference>
<dbReference type="Pfam" id="PF13639">
    <property type="entry name" value="zf-RING_2"/>
    <property type="match status" value="1"/>
</dbReference>
<dbReference type="PROSITE" id="PS50089">
    <property type="entry name" value="ZF_RING_2"/>
    <property type="match status" value="1"/>
</dbReference>
<evidence type="ECO:0000256" key="7">
    <source>
        <dbReference type="SAM" id="MobiDB-lite"/>
    </source>
</evidence>
<dbReference type="InterPro" id="IPR011016">
    <property type="entry name" value="Znf_RING-CH"/>
</dbReference>
<feature type="region of interest" description="Disordered" evidence="7">
    <location>
        <begin position="751"/>
        <end position="779"/>
    </location>
</feature>
<dbReference type="PANTHER" id="PTHR15067">
    <property type="entry name" value="E3 UBIQUITIN-PROTEIN LIGASE RNF8"/>
    <property type="match status" value="1"/>
</dbReference>
<sequence>MAGVLAQECSRALAWARASFSSGLLQTQLGVLLFCTAVLVCCALSAAAATAIFLGPLSASEALRLSQRLLRYLLAQAVLAGSLGLAQQLPLLTWLPWLAGIGELKMFVGLCKDRTAGLSVAPAVTLQRHMRTLCLLLLVLAADAAGWLLLGWQYRQRQLSRGVCLLFALDLAVTAVDAAKAALSCTGLLLDEALADSRLGLQQQAATSPAAAAPSTAAAALCSRIMSAWQQWQGHGREAFLYQANLNADLAVHALTIAHHMHVWVLHGLACQLFDALLLLDARNVLLSALRKLRCHKAYMAATSSLDAAFPDVQTAAAAAAAAFSGSDSADADSEAAECVICREGMTSAKQLPCGHLFHLQCLRAWLQQSTCSSSGGSFSCPMCRQTLLLPAAAAAAAASHTHSRQRQLLQHASGYDSGIHSHRASGGASGLASSSAAAGSSLLSRLSFGLLSAEELQPSAAAAAAAAAQQEARLVQLQGSAGSWDRDDALMQQQLDSPGTEGSYVDVALQEALVASLQDSAAVSNNNNSSSSSSSSRSLINAVDRAAGLVGASPSSYRSSSRGSCSFKDVCVRTHADGCDMSPGAHSSQLLPSSPASAAAAAAGCLLEQRGTTKSSSSGAASPNPSCGGSISPYGSATGSPQQQQQHCEAAEAFYLHRFGDPLAESDVVPEAGSSQASGTLNRAASSMGRAASRVLSSLISRSPSPRSSSSSSRSASPLSSPLAAFCSSSGNHCVTPTASGLASGAAAAGCSSSSKHRHSHHHTCHKQQQQQAFVPSPSGSRCNVCHKRRHRHPCSGLSSSSSPQEACKCSSTAAGLAKAAVSCMQPSGAAAAAAASSSFSAKRLLLSKYAALRLEVGQQQHAAAAGATPGSSSGAYASPAAAASAAWSRPAGAAEQLRAAATSTVTGAASEGCTEAAAAAAVAQRIASPREPGRRREGGVWGRRRLLGATSPAAAEMSEAAAMW</sequence>
<feature type="transmembrane region" description="Helical" evidence="8">
    <location>
        <begin position="94"/>
        <end position="111"/>
    </location>
</feature>
<dbReference type="InterPro" id="IPR013083">
    <property type="entry name" value="Znf_RING/FYVE/PHD"/>
</dbReference>
<dbReference type="SMART" id="SM00744">
    <property type="entry name" value="RINGv"/>
    <property type="match status" value="1"/>
</dbReference>
<feature type="transmembrane region" description="Helical" evidence="8">
    <location>
        <begin position="132"/>
        <end position="154"/>
    </location>
</feature>
<reference evidence="10 11" key="1">
    <citation type="submission" date="2016-10" db="EMBL/GenBank/DDBJ databases">
        <authorList>
            <person name="Cai Z."/>
        </authorList>
    </citation>
    <scope>NUCLEOTIDE SEQUENCE [LARGE SCALE GENOMIC DNA]</scope>
</reference>
<evidence type="ECO:0000256" key="6">
    <source>
        <dbReference type="PROSITE-ProRule" id="PRU00175"/>
    </source>
</evidence>
<gene>
    <name evidence="10" type="ORF">BQ4739_LOCUS15835</name>
</gene>
<organism evidence="10 11">
    <name type="scientific">Tetradesmus obliquus</name>
    <name type="common">Green alga</name>
    <name type="synonym">Acutodesmus obliquus</name>
    <dbReference type="NCBI Taxonomy" id="3088"/>
    <lineage>
        <taxon>Eukaryota</taxon>
        <taxon>Viridiplantae</taxon>
        <taxon>Chlorophyta</taxon>
        <taxon>core chlorophytes</taxon>
        <taxon>Chlorophyceae</taxon>
        <taxon>CS clade</taxon>
        <taxon>Sphaeropleales</taxon>
        <taxon>Scenedesmaceae</taxon>
        <taxon>Tetradesmus</taxon>
    </lineage>
</organism>
<dbReference type="PANTHER" id="PTHR15067:SF4">
    <property type="entry name" value="E3 UBIQUITIN-PROTEIN LIGASE RNF8"/>
    <property type="match status" value="1"/>
</dbReference>
<dbReference type="GO" id="GO:0005829">
    <property type="term" value="C:cytosol"/>
    <property type="evidence" value="ECO:0007669"/>
    <property type="project" value="TreeGrafter"/>
</dbReference>
<dbReference type="GO" id="GO:0008270">
    <property type="term" value="F:zinc ion binding"/>
    <property type="evidence" value="ECO:0007669"/>
    <property type="project" value="UniProtKB-KW"/>
</dbReference>
<evidence type="ECO:0000256" key="3">
    <source>
        <dbReference type="ARBA" id="ARBA00022771"/>
    </source>
</evidence>
<keyword evidence="3 6" id="KW-0863">Zinc-finger</keyword>
<accession>A0A383WD46</accession>
<protein>
    <recommendedName>
        <fullName evidence="9">RING-type domain-containing protein</fullName>
    </recommendedName>
</protein>
<evidence type="ECO:0000256" key="2">
    <source>
        <dbReference type="ARBA" id="ARBA00022723"/>
    </source>
</evidence>
<feature type="compositionally biased region" description="Low complexity" evidence="7">
    <location>
        <begin position="616"/>
        <end position="631"/>
    </location>
</feature>
<dbReference type="STRING" id="3088.A0A383WD46"/>
<evidence type="ECO:0000256" key="5">
    <source>
        <dbReference type="ARBA" id="ARBA00022833"/>
    </source>
</evidence>
<name>A0A383WD46_TETOB</name>
<feature type="transmembrane region" description="Helical" evidence="8">
    <location>
        <begin position="31"/>
        <end position="57"/>
    </location>
</feature>
<dbReference type="SMART" id="SM00184">
    <property type="entry name" value="RING"/>
    <property type="match status" value="1"/>
</dbReference>
<dbReference type="GO" id="GO:0061630">
    <property type="term" value="F:ubiquitin protein ligase activity"/>
    <property type="evidence" value="ECO:0007669"/>
    <property type="project" value="TreeGrafter"/>
</dbReference>
<keyword evidence="4" id="KW-0833">Ubl conjugation pathway</keyword>
<keyword evidence="11" id="KW-1185">Reference proteome</keyword>
<dbReference type="GO" id="GO:0016567">
    <property type="term" value="P:protein ubiquitination"/>
    <property type="evidence" value="ECO:0007669"/>
    <property type="project" value="TreeGrafter"/>
</dbReference>
<feature type="region of interest" description="Disordered" evidence="7">
    <location>
        <begin position="699"/>
        <end position="719"/>
    </location>
</feature>
<proteinExistence type="predicted"/>
<evidence type="ECO:0000256" key="4">
    <source>
        <dbReference type="ARBA" id="ARBA00022786"/>
    </source>
</evidence>
<dbReference type="GO" id="GO:0006511">
    <property type="term" value="P:ubiquitin-dependent protein catabolic process"/>
    <property type="evidence" value="ECO:0007669"/>
    <property type="project" value="TreeGrafter"/>
</dbReference>
<feature type="region of interest" description="Disordered" evidence="7">
    <location>
        <begin position="667"/>
        <end position="687"/>
    </location>
</feature>